<feature type="transmembrane region" description="Helical" evidence="2">
    <location>
        <begin position="252"/>
        <end position="273"/>
    </location>
</feature>
<feature type="transmembrane region" description="Helical" evidence="2">
    <location>
        <begin position="73"/>
        <end position="95"/>
    </location>
</feature>
<organism evidence="3 4">
    <name type="scientific">Pseudonocardia lutea</name>
    <dbReference type="NCBI Taxonomy" id="2172015"/>
    <lineage>
        <taxon>Bacteria</taxon>
        <taxon>Bacillati</taxon>
        <taxon>Actinomycetota</taxon>
        <taxon>Actinomycetes</taxon>
        <taxon>Pseudonocardiales</taxon>
        <taxon>Pseudonocardiaceae</taxon>
        <taxon>Pseudonocardia</taxon>
    </lineage>
</organism>
<sequence>MTAIGLALLAAALNAAASVLQRRAARDEPADREFSVRMLLDLARRPAWIGGITSVLAGFGAQAVALTLGRVAVVQPLLVAELPFTILLAALAFHLRPAGRDWWSIGALAVGLAAVVFALAPHGGDPVAVPGWQWAVGSGATLGLAGAVVFLGLRAEGPRRAAAFGIATGILFGYVAVLVAAVGAEYRFGLHGVLTAWQTWAVVVVGPSGFFMLQNALRAGNLVASQPGMTLANPLVATAWGVVVFGEQVRGGPWFALAGGGALLLVGGTLLLARSPLLTDDAGGHGHEGGREDDRGGGAGGDRAGRSHARVHEA</sequence>
<dbReference type="PANTHER" id="PTHR40761:SF1">
    <property type="entry name" value="CONSERVED INTEGRAL MEMBRANE ALANINE VALINE AND LEUCINE RICH PROTEIN-RELATED"/>
    <property type="match status" value="1"/>
</dbReference>
<evidence type="ECO:0000313" key="3">
    <source>
        <dbReference type="EMBL" id="MFC5949052.1"/>
    </source>
</evidence>
<evidence type="ECO:0000256" key="1">
    <source>
        <dbReference type="SAM" id="MobiDB-lite"/>
    </source>
</evidence>
<feature type="transmembrane region" description="Helical" evidence="2">
    <location>
        <begin position="102"/>
        <end position="120"/>
    </location>
</feature>
<protein>
    <submittedName>
        <fullName evidence="3">DMT family transporter</fullName>
    </submittedName>
</protein>
<reference evidence="4" key="1">
    <citation type="journal article" date="2019" name="Int. J. Syst. Evol. Microbiol.">
        <title>The Global Catalogue of Microorganisms (GCM) 10K type strain sequencing project: providing services to taxonomists for standard genome sequencing and annotation.</title>
        <authorList>
            <consortium name="The Broad Institute Genomics Platform"/>
            <consortium name="The Broad Institute Genome Sequencing Center for Infectious Disease"/>
            <person name="Wu L."/>
            <person name="Ma J."/>
        </authorList>
    </citation>
    <scope>NUCLEOTIDE SEQUENCE [LARGE SCALE GENOMIC DNA]</scope>
    <source>
        <strain evidence="4">CGMCC 4.7397</strain>
    </source>
</reference>
<evidence type="ECO:0000313" key="4">
    <source>
        <dbReference type="Proteomes" id="UP001596119"/>
    </source>
</evidence>
<dbReference type="PANTHER" id="PTHR40761">
    <property type="entry name" value="CONSERVED INTEGRAL MEMBRANE ALANINE VALINE AND LEUCINE RICH PROTEIN-RELATED"/>
    <property type="match status" value="1"/>
</dbReference>
<feature type="transmembrane region" description="Helical" evidence="2">
    <location>
        <begin position="132"/>
        <end position="151"/>
    </location>
</feature>
<keyword evidence="2" id="KW-0812">Transmembrane</keyword>
<gene>
    <name evidence="3" type="ORF">ACFQH9_12295</name>
</gene>
<proteinExistence type="predicted"/>
<feature type="transmembrane region" description="Helical" evidence="2">
    <location>
        <begin position="196"/>
        <end position="217"/>
    </location>
</feature>
<dbReference type="EMBL" id="JBHSQK010000026">
    <property type="protein sequence ID" value="MFC5949052.1"/>
    <property type="molecule type" value="Genomic_DNA"/>
</dbReference>
<dbReference type="RefSeq" id="WP_379566134.1">
    <property type="nucleotide sequence ID" value="NZ_JBHSQK010000026.1"/>
</dbReference>
<accession>A0ABW1I9L4</accession>
<dbReference type="Proteomes" id="UP001596119">
    <property type="component" value="Unassembled WGS sequence"/>
</dbReference>
<keyword evidence="2" id="KW-1133">Transmembrane helix</keyword>
<feature type="transmembrane region" description="Helical" evidence="2">
    <location>
        <begin position="163"/>
        <end position="184"/>
    </location>
</feature>
<feature type="region of interest" description="Disordered" evidence="1">
    <location>
        <begin position="282"/>
        <end position="314"/>
    </location>
</feature>
<name>A0ABW1I9L4_9PSEU</name>
<dbReference type="NCBIfam" id="NF038012">
    <property type="entry name" value="DMT_1"/>
    <property type="match status" value="1"/>
</dbReference>
<keyword evidence="2" id="KW-0472">Membrane</keyword>
<feature type="compositionally biased region" description="Basic and acidic residues" evidence="1">
    <location>
        <begin position="282"/>
        <end position="296"/>
    </location>
</feature>
<comment type="caution">
    <text evidence="3">The sequence shown here is derived from an EMBL/GenBank/DDBJ whole genome shotgun (WGS) entry which is preliminary data.</text>
</comment>
<evidence type="ECO:0000256" key="2">
    <source>
        <dbReference type="SAM" id="Phobius"/>
    </source>
</evidence>
<keyword evidence="4" id="KW-1185">Reference proteome</keyword>
<feature type="transmembrane region" description="Helical" evidence="2">
    <location>
        <begin position="229"/>
        <end position="246"/>
    </location>
</feature>